<sequence>MAGECRPLCSCVDAPSDEHSLQTVVHNNPRLADLAAEQLHAAAESDGRVLRLAEDLALFSANPDHLAGACARLALLDPPAVVSPASSRTLIRAVRYGHLWLEEQAGIRQRLFARLDKAVSDQRPGQGRRMLMRVNVTASDDRTDAEVAIVERATDYFAGLDNLTQEAVAAEALPSGRQRTPPAAFARSSKACAATTPTRTTCALK</sequence>
<evidence type="ECO:0000313" key="1">
    <source>
        <dbReference type="EMBL" id="XDQ15820.1"/>
    </source>
</evidence>
<gene>
    <name evidence="1" type="ORF">AB5J55_42550</name>
</gene>
<dbReference type="RefSeq" id="WP_369275748.1">
    <property type="nucleotide sequence ID" value="NZ_CP163432.1"/>
</dbReference>
<name>A0AB39NBJ3_9ACTN</name>
<dbReference type="EMBL" id="CP163432">
    <property type="protein sequence ID" value="XDQ15820.1"/>
    <property type="molecule type" value="Genomic_DNA"/>
</dbReference>
<reference evidence="1" key="1">
    <citation type="submission" date="2024-07" db="EMBL/GenBank/DDBJ databases">
        <authorList>
            <person name="Yu S.T."/>
        </authorList>
    </citation>
    <scope>NUCLEOTIDE SEQUENCE</scope>
    <source>
        <strain evidence="1">R11</strain>
    </source>
</reference>
<organism evidence="1">
    <name type="scientific">Streptomyces sp. R11</name>
    <dbReference type="NCBI Taxonomy" id="3238625"/>
    <lineage>
        <taxon>Bacteria</taxon>
        <taxon>Bacillati</taxon>
        <taxon>Actinomycetota</taxon>
        <taxon>Actinomycetes</taxon>
        <taxon>Kitasatosporales</taxon>
        <taxon>Streptomycetaceae</taxon>
        <taxon>Streptomyces</taxon>
    </lineage>
</organism>
<protein>
    <submittedName>
        <fullName evidence="1">Uncharacterized protein</fullName>
    </submittedName>
</protein>
<dbReference type="AlphaFoldDB" id="A0AB39NBJ3"/>
<accession>A0AB39NBJ3</accession>
<proteinExistence type="predicted"/>